<name>A0ABN3W3W8_9ACTN</name>
<gene>
    <name evidence="1" type="ORF">GCM10010517_46630</name>
</gene>
<protein>
    <submittedName>
        <fullName evidence="1">Uncharacterized protein</fullName>
    </submittedName>
</protein>
<keyword evidence="2" id="KW-1185">Reference proteome</keyword>
<comment type="caution">
    <text evidence="1">The sequence shown here is derived from an EMBL/GenBank/DDBJ whole genome shotgun (WGS) entry which is preliminary data.</text>
</comment>
<organism evidence="1 2">
    <name type="scientific">Streptosporangium fragile</name>
    <dbReference type="NCBI Taxonomy" id="46186"/>
    <lineage>
        <taxon>Bacteria</taxon>
        <taxon>Bacillati</taxon>
        <taxon>Actinomycetota</taxon>
        <taxon>Actinomycetes</taxon>
        <taxon>Streptosporangiales</taxon>
        <taxon>Streptosporangiaceae</taxon>
        <taxon>Streptosporangium</taxon>
    </lineage>
</organism>
<accession>A0ABN3W3W8</accession>
<proteinExistence type="predicted"/>
<sequence length="61" mass="6570">MRAGLPLGHSRLLRILRDVHAPLSVSAMSSRRGTADVVDVVDVVFDDSDPSRDPGIPGSFR</sequence>
<reference evidence="2" key="1">
    <citation type="journal article" date="2019" name="Int. J. Syst. Evol. Microbiol.">
        <title>The Global Catalogue of Microorganisms (GCM) 10K type strain sequencing project: providing services to taxonomists for standard genome sequencing and annotation.</title>
        <authorList>
            <consortium name="The Broad Institute Genomics Platform"/>
            <consortium name="The Broad Institute Genome Sequencing Center for Infectious Disease"/>
            <person name="Wu L."/>
            <person name="Ma J."/>
        </authorList>
    </citation>
    <scope>NUCLEOTIDE SEQUENCE [LARGE SCALE GENOMIC DNA]</scope>
    <source>
        <strain evidence="2">JCM 6242</strain>
    </source>
</reference>
<evidence type="ECO:0000313" key="2">
    <source>
        <dbReference type="Proteomes" id="UP001500831"/>
    </source>
</evidence>
<dbReference type="EMBL" id="BAAAVI010000035">
    <property type="protein sequence ID" value="GAA2883434.1"/>
    <property type="molecule type" value="Genomic_DNA"/>
</dbReference>
<dbReference type="Proteomes" id="UP001500831">
    <property type="component" value="Unassembled WGS sequence"/>
</dbReference>
<evidence type="ECO:0000313" key="1">
    <source>
        <dbReference type="EMBL" id="GAA2883434.1"/>
    </source>
</evidence>